<feature type="domain" description="Fibronectin type III-like" evidence="6">
    <location>
        <begin position="429"/>
        <end position="507"/>
    </location>
</feature>
<evidence type="ECO:0000256" key="5">
    <source>
        <dbReference type="SAM" id="SignalP"/>
    </source>
</evidence>
<sequence>MLKKTRIWAGLSTTFASLLCCVAVGSTVADAYSGTINQALNITTSEIVTENPDPNEDTVYYKSSFGDFNEANLKKLQAAAKEQAINEMREGAALLYNPDGALPMKSESKITLFGRAAATPSYQAQSAGNKITDSTEDKIDLKTALEAEGFEINGQVWSDLRASDTEITVGSAAGFEETPQFYSSCIGKVGDYDDAAVVVLTRQGAEGTDLAMDDVDDDGTTVLSALALHSNEREMLRLVRNKFEKVIVLLNSPNPMEVEEIERYCDAILFIGYPGQYGFQGVAEILRGTTNPSGHIADTYAVNSLSAPAVVNSGTRTPLYENASEIESRLGSSEKATYMSFQAESIFVGYRYYETRYNDCVIGLGNAASAAGASGGASSWNYSSEVSYPFGYGLSYTSFSQTLKQVNAGADKITVTVEVINTGDVAGKSVVQVYAQTPYGEYEMENGVEKSAVQLVGFDKTEILQPDESCEVTVEVDPYLLASYDASVLETYYLSEGDYYIAIGDNSHDALNNILAAQGYGTDDGMDYEGTASKAYKYTLARDESTYSEGENGAEITNRFEDCDINYWQEGSGTYLSRKDWANTYPVEQTTISASDKMIEALSGEWYEKPADAPTYSEIASQFGQNNGLTLIDMRDVPITDVGTWRKFIFQMNIEDLPYATADGFVNPAISVLSPSFPVGDGCDSVSGSIVIYQQSGTNKPANKDDKAKISVACVRYCSKPILTGTFNPDLHASRGTIMGEEGLWRGNLENFGTGANMHRTPFGGRNFEYFSECSTMTYLAAKTEVEAMQKTGVHACSKHFTGNDQEFQREGVSVFFSEQAFREGNLRAFEGALREAKAGGYMSSFERLGTVWSSASYAMNTGIVRGEWGYQGHAITDGAAAGTGYVNHSSYKDHAVEVFAAGTQQWCLDSNAGHGKAALQIAKQTNDGNILELMIDAAIHWEYAIVNSCVINGISRNSKIVSITPWWRTAIDSAIAVCAVITVAGAALLVTGTVFKLKDKKRKSDAGEGGAATDNGAGSGNLSEG</sequence>
<dbReference type="InterPro" id="IPR036962">
    <property type="entry name" value="Glyco_hydro_3_N_sf"/>
</dbReference>
<dbReference type="SUPFAM" id="SSF51445">
    <property type="entry name" value="(Trans)glycosidases"/>
    <property type="match status" value="1"/>
</dbReference>
<feature type="region of interest" description="Disordered" evidence="3">
    <location>
        <begin position="1001"/>
        <end position="1026"/>
    </location>
</feature>
<dbReference type="SMART" id="SM01217">
    <property type="entry name" value="Fn3_like"/>
    <property type="match status" value="1"/>
</dbReference>
<evidence type="ECO:0000313" key="8">
    <source>
        <dbReference type="Proteomes" id="UP000824110"/>
    </source>
</evidence>
<dbReference type="GO" id="GO:0005975">
    <property type="term" value="P:carbohydrate metabolic process"/>
    <property type="evidence" value="ECO:0007669"/>
    <property type="project" value="InterPro"/>
</dbReference>
<proteinExistence type="inferred from homology"/>
<dbReference type="Gene3D" id="2.60.40.10">
    <property type="entry name" value="Immunoglobulins"/>
    <property type="match status" value="1"/>
</dbReference>
<dbReference type="Pfam" id="PF14310">
    <property type="entry name" value="Fn3-like"/>
    <property type="match status" value="1"/>
</dbReference>
<dbReference type="InterPro" id="IPR013783">
    <property type="entry name" value="Ig-like_fold"/>
</dbReference>
<keyword evidence="4" id="KW-0812">Transmembrane</keyword>
<dbReference type="SUPFAM" id="SSF52279">
    <property type="entry name" value="Beta-D-glucan exohydrolase, C-terminal domain"/>
    <property type="match status" value="1"/>
</dbReference>
<dbReference type="InterPro" id="IPR050288">
    <property type="entry name" value="Cellulose_deg_GH3"/>
</dbReference>
<comment type="similarity">
    <text evidence="1">Belongs to the glycosyl hydrolase 3 family.</text>
</comment>
<feature type="transmembrane region" description="Helical" evidence="4">
    <location>
        <begin position="975"/>
        <end position="996"/>
    </location>
</feature>
<evidence type="ECO:0000256" key="1">
    <source>
        <dbReference type="ARBA" id="ARBA00005336"/>
    </source>
</evidence>
<comment type="caution">
    <text evidence="7">The sequence shown here is derived from an EMBL/GenBank/DDBJ whole genome shotgun (WGS) entry which is preliminary data.</text>
</comment>
<dbReference type="PANTHER" id="PTHR42715">
    <property type="entry name" value="BETA-GLUCOSIDASE"/>
    <property type="match status" value="1"/>
</dbReference>
<gene>
    <name evidence="7" type="ORF">IAB69_02010</name>
</gene>
<keyword evidence="5" id="KW-0732">Signal</keyword>
<keyword evidence="4" id="KW-1133">Transmembrane helix</keyword>
<dbReference type="Pfam" id="PF01915">
    <property type="entry name" value="Glyco_hydro_3_C"/>
    <property type="match status" value="1"/>
</dbReference>
<dbReference type="Pfam" id="PF00933">
    <property type="entry name" value="Glyco_hydro_3"/>
    <property type="match status" value="1"/>
</dbReference>
<feature type="signal peptide" evidence="5">
    <location>
        <begin position="1"/>
        <end position="31"/>
    </location>
</feature>
<dbReference type="Gene3D" id="3.40.50.1700">
    <property type="entry name" value="Glycoside hydrolase family 3 C-terminal domain"/>
    <property type="match status" value="1"/>
</dbReference>
<name>A0A9D1MJF8_9FIRM</name>
<dbReference type="InterPro" id="IPR017853">
    <property type="entry name" value="GH"/>
</dbReference>
<dbReference type="InterPro" id="IPR036881">
    <property type="entry name" value="Glyco_hydro_3_C_sf"/>
</dbReference>
<dbReference type="GO" id="GO:0004553">
    <property type="term" value="F:hydrolase activity, hydrolyzing O-glycosyl compounds"/>
    <property type="evidence" value="ECO:0007669"/>
    <property type="project" value="InterPro"/>
</dbReference>
<dbReference type="AlphaFoldDB" id="A0A9D1MJF8"/>
<dbReference type="Gene3D" id="3.20.20.300">
    <property type="entry name" value="Glycoside hydrolase, family 3, N-terminal domain"/>
    <property type="match status" value="1"/>
</dbReference>
<dbReference type="PRINTS" id="PR00133">
    <property type="entry name" value="GLHYDRLASE3"/>
</dbReference>
<feature type="chain" id="PRO_5039044947" evidence="5">
    <location>
        <begin position="32"/>
        <end position="1026"/>
    </location>
</feature>
<reference evidence="7" key="2">
    <citation type="journal article" date="2021" name="PeerJ">
        <title>Extensive microbial diversity within the chicken gut microbiome revealed by metagenomics and culture.</title>
        <authorList>
            <person name="Gilroy R."/>
            <person name="Ravi A."/>
            <person name="Getino M."/>
            <person name="Pursley I."/>
            <person name="Horton D.L."/>
            <person name="Alikhan N.F."/>
            <person name="Baker D."/>
            <person name="Gharbi K."/>
            <person name="Hall N."/>
            <person name="Watson M."/>
            <person name="Adriaenssens E.M."/>
            <person name="Foster-Nyarko E."/>
            <person name="Jarju S."/>
            <person name="Secka A."/>
            <person name="Antonio M."/>
            <person name="Oren A."/>
            <person name="Chaudhuri R.R."/>
            <person name="La Ragione R."/>
            <person name="Hildebrand F."/>
            <person name="Pallen M.J."/>
        </authorList>
    </citation>
    <scope>NUCLEOTIDE SEQUENCE</scope>
    <source>
        <strain evidence="7">CHK195-12923</strain>
    </source>
</reference>
<accession>A0A9D1MJF8</accession>
<evidence type="ECO:0000256" key="2">
    <source>
        <dbReference type="ARBA" id="ARBA00022801"/>
    </source>
</evidence>
<protein>
    <submittedName>
        <fullName evidence="7">Glycoside hydrolase family 3 C-terminal domain-containing protein</fullName>
    </submittedName>
</protein>
<organism evidence="7 8">
    <name type="scientific">Candidatus Coproplasma excrementigallinarum</name>
    <dbReference type="NCBI Taxonomy" id="2840747"/>
    <lineage>
        <taxon>Bacteria</taxon>
        <taxon>Bacillati</taxon>
        <taxon>Bacillota</taxon>
        <taxon>Clostridia</taxon>
        <taxon>Eubacteriales</taxon>
        <taxon>Candidatus Coproplasma</taxon>
    </lineage>
</organism>
<evidence type="ECO:0000313" key="7">
    <source>
        <dbReference type="EMBL" id="HIU61404.1"/>
    </source>
</evidence>
<keyword evidence="2 7" id="KW-0378">Hydrolase</keyword>
<evidence type="ECO:0000256" key="3">
    <source>
        <dbReference type="SAM" id="MobiDB-lite"/>
    </source>
</evidence>
<evidence type="ECO:0000259" key="6">
    <source>
        <dbReference type="SMART" id="SM01217"/>
    </source>
</evidence>
<dbReference type="InterPro" id="IPR002772">
    <property type="entry name" value="Glyco_hydro_3_C"/>
</dbReference>
<reference evidence="7" key="1">
    <citation type="submission" date="2020-10" db="EMBL/GenBank/DDBJ databases">
        <authorList>
            <person name="Gilroy R."/>
        </authorList>
    </citation>
    <scope>NUCLEOTIDE SEQUENCE</scope>
    <source>
        <strain evidence="7">CHK195-12923</strain>
    </source>
</reference>
<evidence type="ECO:0000256" key="4">
    <source>
        <dbReference type="SAM" id="Phobius"/>
    </source>
</evidence>
<dbReference type="PANTHER" id="PTHR42715:SF10">
    <property type="entry name" value="BETA-GLUCOSIDASE"/>
    <property type="match status" value="1"/>
</dbReference>
<dbReference type="InterPro" id="IPR026891">
    <property type="entry name" value="Fn3-like"/>
</dbReference>
<dbReference type="InterPro" id="IPR001764">
    <property type="entry name" value="Glyco_hydro_3_N"/>
</dbReference>
<dbReference type="Proteomes" id="UP000824110">
    <property type="component" value="Unassembled WGS sequence"/>
</dbReference>
<keyword evidence="4" id="KW-0472">Membrane</keyword>
<dbReference type="EMBL" id="DVNE01000019">
    <property type="protein sequence ID" value="HIU61404.1"/>
    <property type="molecule type" value="Genomic_DNA"/>
</dbReference>